<dbReference type="OrthoDB" id="9809052at2"/>
<keyword evidence="1 8" id="KW-0963">Cytoplasm</keyword>
<dbReference type="GO" id="GO:0005737">
    <property type="term" value="C:cytoplasm"/>
    <property type="evidence" value="ECO:0007669"/>
    <property type="project" value="UniProtKB-SubCell"/>
</dbReference>
<dbReference type="PROSITE" id="PS50862">
    <property type="entry name" value="AA_TRNA_LIGASE_II"/>
    <property type="match status" value="1"/>
</dbReference>
<feature type="domain" description="Aminoacyl-transfer RNA synthetases class-II family profile" evidence="9">
    <location>
        <begin position="36"/>
        <end position="283"/>
    </location>
</feature>
<dbReference type="GO" id="GO:0004827">
    <property type="term" value="F:proline-tRNA ligase activity"/>
    <property type="evidence" value="ECO:0007669"/>
    <property type="project" value="UniProtKB-UniRule"/>
</dbReference>
<dbReference type="Gene3D" id="3.40.50.800">
    <property type="entry name" value="Anticodon-binding domain"/>
    <property type="match status" value="1"/>
</dbReference>
<evidence type="ECO:0000259" key="9">
    <source>
        <dbReference type="PROSITE" id="PS50862"/>
    </source>
</evidence>
<dbReference type="InterPro" id="IPR016061">
    <property type="entry name" value="Pro-tRNA_ligase_II_C"/>
</dbReference>
<comment type="domain">
    <text evidence="8">Consists of three domains: the N-terminal catalytic domain, the anticodon-binding domain and the C-terminal extension.</text>
</comment>
<dbReference type="InterPro" id="IPR004499">
    <property type="entry name" value="Pro-tRNA-ligase_IIa_arc-type"/>
</dbReference>
<dbReference type="FunFam" id="3.30.930.10:FF:000037">
    <property type="entry name" value="Proline--tRNA ligase"/>
    <property type="match status" value="1"/>
</dbReference>
<dbReference type="GO" id="GO:0017101">
    <property type="term" value="C:aminoacyl-tRNA synthetase multienzyme complex"/>
    <property type="evidence" value="ECO:0007669"/>
    <property type="project" value="TreeGrafter"/>
</dbReference>
<evidence type="ECO:0000313" key="11">
    <source>
        <dbReference type="Proteomes" id="UP000231179"/>
    </source>
</evidence>
<dbReference type="Pfam" id="PF00587">
    <property type="entry name" value="tRNA-synt_2b"/>
    <property type="match status" value="1"/>
</dbReference>
<dbReference type="Gene3D" id="3.30.110.30">
    <property type="entry name" value="C-terminal domain of ProRS"/>
    <property type="match status" value="1"/>
</dbReference>
<keyword evidence="11" id="KW-1185">Reference proteome</keyword>
<evidence type="ECO:0000313" key="10">
    <source>
        <dbReference type="EMBL" id="ATX71482.1"/>
    </source>
</evidence>
<dbReference type="CDD" id="cd00778">
    <property type="entry name" value="ProRS_core_arch_euk"/>
    <property type="match status" value="1"/>
</dbReference>
<evidence type="ECO:0000256" key="2">
    <source>
        <dbReference type="ARBA" id="ARBA00022598"/>
    </source>
</evidence>
<dbReference type="InterPro" id="IPR036621">
    <property type="entry name" value="Anticodon-bd_dom_sf"/>
</dbReference>
<dbReference type="InterPro" id="IPR017449">
    <property type="entry name" value="Pro-tRNA_synth_II"/>
</dbReference>
<comment type="catalytic activity">
    <reaction evidence="7 8">
        <text>tRNA(Pro) + L-proline + ATP = L-prolyl-tRNA(Pro) + AMP + diphosphate</text>
        <dbReference type="Rhea" id="RHEA:14305"/>
        <dbReference type="Rhea" id="RHEA-COMP:9700"/>
        <dbReference type="Rhea" id="RHEA-COMP:9702"/>
        <dbReference type="ChEBI" id="CHEBI:30616"/>
        <dbReference type="ChEBI" id="CHEBI:33019"/>
        <dbReference type="ChEBI" id="CHEBI:60039"/>
        <dbReference type="ChEBI" id="CHEBI:78442"/>
        <dbReference type="ChEBI" id="CHEBI:78532"/>
        <dbReference type="ChEBI" id="CHEBI:456215"/>
        <dbReference type="EC" id="6.1.1.15"/>
    </reaction>
</comment>
<dbReference type="InterPro" id="IPR045864">
    <property type="entry name" value="aa-tRNA-synth_II/BPL/LPL"/>
</dbReference>
<dbReference type="InterPro" id="IPR002316">
    <property type="entry name" value="Pro-tRNA-ligase_IIa"/>
</dbReference>
<evidence type="ECO:0000256" key="5">
    <source>
        <dbReference type="ARBA" id="ARBA00022917"/>
    </source>
</evidence>
<dbReference type="SMART" id="SM00946">
    <property type="entry name" value="ProRS-C_1"/>
    <property type="match status" value="1"/>
</dbReference>
<comment type="similarity">
    <text evidence="8">Belongs to the class-II aminoacyl-tRNA synthetase family. ProS type 3 subfamily.</text>
</comment>
<evidence type="ECO:0000256" key="6">
    <source>
        <dbReference type="ARBA" id="ARBA00023146"/>
    </source>
</evidence>
<dbReference type="PANTHER" id="PTHR43382:SF2">
    <property type="entry name" value="BIFUNCTIONAL GLUTAMATE_PROLINE--TRNA LIGASE"/>
    <property type="match status" value="1"/>
</dbReference>
<comment type="subunit">
    <text evidence="8">Homodimer.</text>
</comment>
<dbReference type="InterPro" id="IPR033721">
    <property type="entry name" value="ProRS_core_arch_euk"/>
</dbReference>
<dbReference type="NCBIfam" id="TIGR00408">
    <property type="entry name" value="proS_fam_I"/>
    <property type="match status" value="1"/>
</dbReference>
<proteinExistence type="inferred from homology"/>
<keyword evidence="2 8" id="KW-0436">Ligase</keyword>
<dbReference type="RefSeq" id="WP_100255014.1">
    <property type="nucleotide sequence ID" value="NZ_CP015819.1"/>
</dbReference>
<dbReference type="EMBL" id="CP024870">
    <property type="protein sequence ID" value="ATX71482.1"/>
    <property type="molecule type" value="Genomic_DNA"/>
</dbReference>
<dbReference type="Proteomes" id="UP000231179">
    <property type="component" value="Chromosome"/>
</dbReference>
<dbReference type="SUPFAM" id="SSF64586">
    <property type="entry name" value="C-terminal domain of ProRS"/>
    <property type="match status" value="1"/>
</dbReference>
<keyword evidence="4 8" id="KW-0067">ATP-binding</keyword>
<evidence type="ECO:0000256" key="1">
    <source>
        <dbReference type="ARBA" id="ARBA00022490"/>
    </source>
</evidence>
<dbReference type="Pfam" id="PF03129">
    <property type="entry name" value="HGTP_anticodon"/>
    <property type="match status" value="1"/>
</dbReference>
<evidence type="ECO:0000256" key="3">
    <source>
        <dbReference type="ARBA" id="ARBA00022741"/>
    </source>
</evidence>
<gene>
    <name evidence="8 10" type="primary">proS</name>
    <name evidence="10" type="ORF">SCLAR_v1c11820</name>
</gene>
<accession>A0A1Y0L306</accession>
<dbReference type="SUPFAM" id="SSF55681">
    <property type="entry name" value="Class II aaRS and biotin synthetases"/>
    <property type="match status" value="1"/>
</dbReference>
<sequence length="474" mass="54492">MAKKMEKITSRDTDFSQWYTDVVKNSGLIDYGPVKGTMIFKPYGYAIWENIQKILDAEFKKLNVSNVYFPLLIPASLFNREKEHVEGFAPELATVTKVGDKILGEELYIRPTSEVLIVDHFAKEVKSYRDLPLIYNQWTSVMRWEKTTRPFLRSSEFLWQEGHTIHESEQEARAMTLNILEVYKKFASEVLMLPVISGRKTEREKFAGAKETYTIESLMYDGQSLQAGTSHYFGDNFSKAFNIKFQNMNQQEEYGYTTSWGVSTRLIGAIIMTHSDDQGLVLPAKIAPIQVQIININESTEVLEASQQLQAKLADDFRVAIDKSDKSFGFKIADAEIKGIPIRIEIGPRDLEKQQVTVSRRDIRSKTQVNISEVEKYVHEQIQAYDQNIYQQALTNRQQRTFSANTVAEYMALLDKKQGLVLVPFCGRITCEQEVKEKTQTNSRCIPDDVVQEKAKCFNCQQESKLKVYFARAY</sequence>
<dbReference type="KEGG" id="scla:SCLARK_001686"/>
<reference evidence="10 11" key="1">
    <citation type="submission" date="2017-11" db="EMBL/GenBank/DDBJ databases">
        <title>Complete genome sequence of Spiroplasma clarkii CN-5 (DSM 19994).</title>
        <authorList>
            <person name="Tsai Y.-M."/>
            <person name="Chang A."/>
            <person name="Lo W.-S."/>
            <person name="Kuo C.-H."/>
        </authorList>
    </citation>
    <scope>NUCLEOTIDE SEQUENCE [LARGE SCALE GENOMIC DNA]</scope>
    <source>
        <strain evidence="10 11">CN-5</strain>
    </source>
</reference>
<comment type="subcellular location">
    <subcellularLocation>
        <location evidence="8">Cytoplasm</location>
    </subcellularLocation>
</comment>
<dbReference type="EC" id="6.1.1.15" evidence="8"/>
<protein>
    <recommendedName>
        <fullName evidence="8">Proline--tRNA ligase</fullName>
        <ecNumber evidence="8">6.1.1.15</ecNumber>
    </recommendedName>
    <alternativeName>
        <fullName evidence="8">Prolyl-tRNA synthetase</fullName>
        <shortName evidence="8">ProRS</shortName>
    </alternativeName>
</protein>
<dbReference type="GO" id="GO:0005524">
    <property type="term" value="F:ATP binding"/>
    <property type="evidence" value="ECO:0007669"/>
    <property type="project" value="UniProtKB-UniRule"/>
</dbReference>
<dbReference type="InterPro" id="IPR002314">
    <property type="entry name" value="aa-tRNA-synt_IIb"/>
</dbReference>
<dbReference type="Pfam" id="PF09180">
    <property type="entry name" value="ProRS-C_1"/>
    <property type="match status" value="1"/>
</dbReference>
<dbReference type="PANTHER" id="PTHR43382">
    <property type="entry name" value="PROLYL-TRNA SYNTHETASE"/>
    <property type="match status" value="1"/>
</dbReference>
<evidence type="ECO:0000256" key="4">
    <source>
        <dbReference type="ARBA" id="ARBA00022840"/>
    </source>
</evidence>
<dbReference type="InterPro" id="IPR006195">
    <property type="entry name" value="aa-tRNA-synth_II"/>
</dbReference>
<evidence type="ECO:0000256" key="8">
    <source>
        <dbReference type="HAMAP-Rule" id="MF_01571"/>
    </source>
</evidence>
<evidence type="ECO:0000256" key="7">
    <source>
        <dbReference type="ARBA" id="ARBA00047671"/>
    </source>
</evidence>
<comment type="function">
    <text evidence="8">Catalyzes the attachment of proline to tRNA(Pro) in a two-step reaction: proline is first activated by ATP to form Pro-AMP and then transferred to the acceptor end of tRNA(Pro).</text>
</comment>
<dbReference type="GO" id="GO:0006433">
    <property type="term" value="P:prolyl-tRNA aminoacylation"/>
    <property type="evidence" value="ECO:0007669"/>
    <property type="project" value="UniProtKB-UniRule"/>
</dbReference>
<dbReference type="Gene3D" id="3.30.930.10">
    <property type="entry name" value="Bira Bifunctional Protein, Domain 2"/>
    <property type="match status" value="1"/>
</dbReference>
<keyword evidence="6 8" id="KW-0030">Aminoacyl-tRNA synthetase</keyword>
<keyword evidence="5 8" id="KW-0648">Protein biosynthesis</keyword>
<name>A0A1Y0L306_9MOLU</name>
<dbReference type="SUPFAM" id="SSF52954">
    <property type="entry name" value="Class II aaRS ABD-related"/>
    <property type="match status" value="1"/>
</dbReference>
<dbReference type="PRINTS" id="PR01046">
    <property type="entry name" value="TRNASYNTHPRO"/>
</dbReference>
<dbReference type="InterPro" id="IPR004154">
    <property type="entry name" value="Anticodon-bd"/>
</dbReference>
<organism evidence="10 11">
    <name type="scientific">Spiroplasma clarkii</name>
    <dbReference type="NCBI Taxonomy" id="2139"/>
    <lineage>
        <taxon>Bacteria</taxon>
        <taxon>Bacillati</taxon>
        <taxon>Mycoplasmatota</taxon>
        <taxon>Mollicutes</taxon>
        <taxon>Entomoplasmatales</taxon>
        <taxon>Spiroplasmataceae</taxon>
        <taxon>Spiroplasma</taxon>
    </lineage>
</organism>
<dbReference type="HAMAP" id="MF_01571">
    <property type="entry name" value="Pro_tRNA_synth_type3"/>
    <property type="match status" value="1"/>
</dbReference>
<dbReference type="AlphaFoldDB" id="A0A1Y0L306"/>
<keyword evidence="3 8" id="KW-0547">Nucleotide-binding</keyword>